<dbReference type="EMBL" id="UEGS01000001">
    <property type="protein sequence ID" value="SRX80318.1"/>
    <property type="molecule type" value="Genomic_DNA"/>
</dbReference>
<organism evidence="2 3">
    <name type="scientific">Mycolicibacterium parafortuitum</name>
    <name type="common">Mycobacterium parafortuitum</name>
    <dbReference type="NCBI Taxonomy" id="39692"/>
    <lineage>
        <taxon>Bacteria</taxon>
        <taxon>Bacillati</taxon>
        <taxon>Actinomycetota</taxon>
        <taxon>Actinomycetes</taxon>
        <taxon>Mycobacteriales</taxon>
        <taxon>Mycobacteriaceae</taxon>
        <taxon>Mycolicibacterium</taxon>
    </lineage>
</organism>
<protein>
    <recommendedName>
        <fullName evidence="1">PknH-like extracellular domain-containing protein</fullName>
    </recommendedName>
</protein>
<gene>
    <name evidence="2" type="ORF">MPP7335_02061</name>
</gene>
<dbReference type="PROSITE" id="PS51257">
    <property type="entry name" value="PROKAR_LIPOPROTEIN"/>
    <property type="match status" value="1"/>
</dbReference>
<dbReference type="Pfam" id="PF14032">
    <property type="entry name" value="PknH_C"/>
    <property type="match status" value="1"/>
</dbReference>
<feature type="domain" description="PknH-like extracellular" evidence="1">
    <location>
        <begin position="83"/>
        <end position="206"/>
    </location>
</feature>
<dbReference type="AlphaFoldDB" id="A0A375YGR7"/>
<dbReference type="RefSeq" id="WP_083144903.1">
    <property type="nucleotide sequence ID" value="NZ_MVID01000018.1"/>
</dbReference>
<name>A0A375YGR7_MYCPF</name>
<evidence type="ECO:0000313" key="2">
    <source>
        <dbReference type="EMBL" id="SRX80318.1"/>
    </source>
</evidence>
<dbReference type="InterPro" id="IPR026954">
    <property type="entry name" value="PknH-like_Extracell"/>
</dbReference>
<proteinExistence type="predicted"/>
<reference evidence="2 3" key="1">
    <citation type="submission" date="2018-05" db="EMBL/GenBank/DDBJ databases">
        <authorList>
            <consortium name="IHU Genomes"/>
        </authorList>
    </citation>
    <scope>NUCLEOTIDE SEQUENCE [LARGE SCALE GENOMIC DNA]</scope>
    <source>
        <strain evidence="2 3">P7335</strain>
    </source>
</reference>
<sequence>MKRFWWWVALSATVGTLGCTRVVEEPRPVRAWPVAPITAGQVSDVLSPRASREAESNLFSTVAPQRCAGLAREVDPPFLFDIGTVPAAHSAGQWNGANRFSIQEMAAVYPANFDAADAVDAVKRTLGDCRDEQLTVVTMQDETLHFESIPAAGHASPQIALWSITSARRSCDNAYIAAHNAAIEITACGDLNGYDVAGLADEALDRLNLLANMTS</sequence>
<dbReference type="Gene3D" id="3.40.1000.70">
    <property type="entry name" value="PknH-like extracellular domain"/>
    <property type="match status" value="1"/>
</dbReference>
<dbReference type="InterPro" id="IPR038232">
    <property type="entry name" value="PknH-like_Extracell_sf"/>
</dbReference>
<accession>A0A375YGR7</accession>
<keyword evidence="3" id="KW-1185">Reference proteome</keyword>
<evidence type="ECO:0000313" key="3">
    <source>
        <dbReference type="Proteomes" id="UP000252008"/>
    </source>
</evidence>
<dbReference type="STRING" id="39692.BST38_18405"/>
<evidence type="ECO:0000259" key="1">
    <source>
        <dbReference type="Pfam" id="PF14032"/>
    </source>
</evidence>
<dbReference type="Proteomes" id="UP000252008">
    <property type="component" value="Unassembled WGS sequence"/>
</dbReference>